<gene>
    <name evidence="4" type="ORF">POM88_053488</name>
</gene>
<evidence type="ECO:0000313" key="4">
    <source>
        <dbReference type="EMBL" id="KAK1352224.1"/>
    </source>
</evidence>
<reference evidence="4" key="2">
    <citation type="submission" date="2023-05" db="EMBL/GenBank/DDBJ databases">
        <authorList>
            <person name="Schelkunov M.I."/>
        </authorList>
    </citation>
    <scope>NUCLEOTIDE SEQUENCE</scope>
    <source>
        <strain evidence="4">Hsosn_3</strain>
        <tissue evidence="4">Leaf</tissue>
    </source>
</reference>
<dbReference type="Gene3D" id="3.80.10.10">
    <property type="entry name" value="Ribonuclease Inhibitor"/>
    <property type="match status" value="1"/>
</dbReference>
<proteinExistence type="predicted"/>
<dbReference type="InterPro" id="IPR013210">
    <property type="entry name" value="LRR_N_plant-typ"/>
</dbReference>
<keyword evidence="2" id="KW-0677">Repeat</keyword>
<feature type="domain" description="Leucine-rich repeat-containing N-terminal plant-type" evidence="3">
    <location>
        <begin position="24"/>
        <end position="43"/>
    </location>
</feature>
<sequence>MGHELVPDAKLYRISLTLYSNDTKWTANGGDPCGESWRGITCSCSKVTEIKLSGLGLTGSMGYQLTNLKSVTTFALSNSYLGTRYFMGFHKICNDSRLFP</sequence>
<evidence type="ECO:0000256" key="2">
    <source>
        <dbReference type="ARBA" id="ARBA00022737"/>
    </source>
</evidence>
<evidence type="ECO:0000259" key="3">
    <source>
        <dbReference type="Pfam" id="PF08263"/>
    </source>
</evidence>
<dbReference type="Proteomes" id="UP001237642">
    <property type="component" value="Unassembled WGS sequence"/>
</dbReference>
<accession>A0AAD8GPQ7</accession>
<dbReference type="EMBL" id="JAUIZM010000018">
    <property type="protein sequence ID" value="KAK1352224.1"/>
    <property type="molecule type" value="Genomic_DNA"/>
</dbReference>
<reference evidence="4" key="1">
    <citation type="submission" date="2023-02" db="EMBL/GenBank/DDBJ databases">
        <title>Genome of toxic invasive species Heracleum sosnowskyi carries increased number of genes despite the absence of recent whole-genome duplications.</title>
        <authorList>
            <person name="Schelkunov M."/>
            <person name="Shtratnikova V."/>
            <person name="Makarenko M."/>
            <person name="Klepikova A."/>
            <person name="Omelchenko D."/>
            <person name="Novikova G."/>
            <person name="Obukhova E."/>
            <person name="Bogdanov V."/>
            <person name="Penin A."/>
            <person name="Logacheva M."/>
        </authorList>
    </citation>
    <scope>NUCLEOTIDE SEQUENCE</scope>
    <source>
        <strain evidence="4">Hsosn_3</strain>
        <tissue evidence="4">Leaf</tissue>
    </source>
</reference>
<dbReference type="AlphaFoldDB" id="A0AAD8GPQ7"/>
<evidence type="ECO:0000256" key="1">
    <source>
        <dbReference type="ARBA" id="ARBA00022614"/>
    </source>
</evidence>
<keyword evidence="1" id="KW-0433">Leucine-rich repeat</keyword>
<evidence type="ECO:0000313" key="5">
    <source>
        <dbReference type="Proteomes" id="UP001237642"/>
    </source>
</evidence>
<comment type="caution">
    <text evidence="4">The sequence shown here is derived from an EMBL/GenBank/DDBJ whole genome shotgun (WGS) entry which is preliminary data.</text>
</comment>
<name>A0AAD8GPQ7_9APIA</name>
<keyword evidence="5" id="KW-1185">Reference proteome</keyword>
<protein>
    <recommendedName>
        <fullName evidence="3">Leucine-rich repeat-containing N-terminal plant-type domain-containing protein</fullName>
    </recommendedName>
</protein>
<organism evidence="4 5">
    <name type="scientific">Heracleum sosnowskyi</name>
    <dbReference type="NCBI Taxonomy" id="360622"/>
    <lineage>
        <taxon>Eukaryota</taxon>
        <taxon>Viridiplantae</taxon>
        <taxon>Streptophyta</taxon>
        <taxon>Embryophyta</taxon>
        <taxon>Tracheophyta</taxon>
        <taxon>Spermatophyta</taxon>
        <taxon>Magnoliopsida</taxon>
        <taxon>eudicotyledons</taxon>
        <taxon>Gunneridae</taxon>
        <taxon>Pentapetalae</taxon>
        <taxon>asterids</taxon>
        <taxon>campanulids</taxon>
        <taxon>Apiales</taxon>
        <taxon>Apiaceae</taxon>
        <taxon>Apioideae</taxon>
        <taxon>apioid superclade</taxon>
        <taxon>Tordylieae</taxon>
        <taxon>Tordyliinae</taxon>
        <taxon>Heracleum</taxon>
    </lineage>
</organism>
<dbReference type="InterPro" id="IPR032675">
    <property type="entry name" value="LRR_dom_sf"/>
</dbReference>
<dbReference type="Pfam" id="PF08263">
    <property type="entry name" value="LRRNT_2"/>
    <property type="match status" value="1"/>
</dbReference>